<dbReference type="AlphaFoldDB" id="A0A5J4QUM2"/>
<feature type="non-terminal residue" evidence="2">
    <location>
        <position position="1"/>
    </location>
</feature>
<evidence type="ECO:0000256" key="1">
    <source>
        <dbReference type="SAM" id="Phobius"/>
    </source>
</evidence>
<proteinExistence type="predicted"/>
<sequence length="133" mass="15788">EKYFDGRTTCEEERKLRKFFSHNTSMPEHLQVYRPLFAYLDEEVRRNKTLHPKRKVTVLKRPMLYTLGGLAAGLLLILGIAGMSRYWNERQDNYVFIDGQQYTDIDLVRQQAQLALNEVRISREEVFMILFAE</sequence>
<keyword evidence="1" id="KW-0472">Membrane</keyword>
<organism evidence="2">
    <name type="scientific">termite gut metagenome</name>
    <dbReference type="NCBI Taxonomy" id="433724"/>
    <lineage>
        <taxon>unclassified sequences</taxon>
        <taxon>metagenomes</taxon>
        <taxon>organismal metagenomes</taxon>
    </lineage>
</organism>
<accession>A0A5J4QUM2</accession>
<protein>
    <submittedName>
        <fullName evidence="2">Uncharacterized protein</fullName>
    </submittedName>
</protein>
<gene>
    <name evidence="2" type="ORF">EZS27_026112</name>
</gene>
<name>A0A5J4QUM2_9ZZZZ</name>
<keyword evidence="1" id="KW-1133">Transmembrane helix</keyword>
<comment type="caution">
    <text evidence="2">The sequence shown here is derived from an EMBL/GenBank/DDBJ whole genome shotgun (WGS) entry which is preliminary data.</text>
</comment>
<dbReference type="EMBL" id="SNRY01002542">
    <property type="protein sequence ID" value="KAA6324580.1"/>
    <property type="molecule type" value="Genomic_DNA"/>
</dbReference>
<keyword evidence="1" id="KW-0812">Transmembrane</keyword>
<reference evidence="2" key="1">
    <citation type="submission" date="2019-03" db="EMBL/GenBank/DDBJ databases">
        <title>Single cell metagenomics reveals metabolic interactions within the superorganism composed of flagellate Streblomastix strix and complex community of Bacteroidetes bacteria on its surface.</title>
        <authorList>
            <person name="Treitli S.C."/>
            <person name="Kolisko M."/>
            <person name="Husnik F."/>
            <person name="Keeling P."/>
            <person name="Hampl V."/>
        </authorList>
    </citation>
    <scope>NUCLEOTIDE SEQUENCE</scope>
    <source>
        <strain evidence="2">STM</strain>
    </source>
</reference>
<feature type="transmembrane region" description="Helical" evidence="1">
    <location>
        <begin position="63"/>
        <end position="87"/>
    </location>
</feature>
<evidence type="ECO:0000313" key="2">
    <source>
        <dbReference type="EMBL" id="KAA6324580.1"/>
    </source>
</evidence>